<reference evidence="5 6" key="1">
    <citation type="submission" date="2017-09" db="EMBL/GenBank/DDBJ databases">
        <title>Depth-based differentiation of microbial function through sediment-hosted aquifers and enrichment of novel symbionts in the deep terrestrial subsurface.</title>
        <authorList>
            <person name="Probst A.J."/>
            <person name="Ladd B."/>
            <person name="Jarett J.K."/>
            <person name="Geller-Mcgrath D.E."/>
            <person name="Sieber C.M."/>
            <person name="Emerson J.B."/>
            <person name="Anantharaman K."/>
            <person name="Thomas B.C."/>
            <person name="Malmstrom R."/>
            <person name="Stieglmeier M."/>
            <person name="Klingl A."/>
            <person name="Woyke T."/>
            <person name="Ryan C.M."/>
            <person name="Banfield J.F."/>
        </authorList>
    </citation>
    <scope>NUCLEOTIDE SEQUENCE [LARGE SCALE GENOMIC DNA]</scope>
    <source>
        <strain evidence="5">CG07_land_8_20_14_0_80_42_15</strain>
    </source>
</reference>
<keyword evidence="3" id="KW-1133">Transmembrane helix</keyword>
<organism evidence="5 6">
    <name type="scientific">Candidatus Aquitaenariimonas noxiae</name>
    <dbReference type="NCBI Taxonomy" id="1974741"/>
    <lineage>
        <taxon>Bacteria</taxon>
        <taxon>Pseudomonadati</taxon>
        <taxon>Candidatus Omnitrophota</taxon>
        <taxon>Candidatus Aquitaenariimonas</taxon>
    </lineage>
</organism>
<dbReference type="Pfam" id="PF04193">
    <property type="entry name" value="PQ-loop"/>
    <property type="match status" value="1"/>
</dbReference>
<dbReference type="AlphaFoldDB" id="A0A2J0KVE8"/>
<evidence type="ECO:0000313" key="6">
    <source>
        <dbReference type="Proteomes" id="UP000230052"/>
    </source>
</evidence>
<dbReference type="Proteomes" id="UP000230052">
    <property type="component" value="Unassembled WGS sequence"/>
</dbReference>
<comment type="caution">
    <text evidence="5">The sequence shown here is derived from an EMBL/GenBank/DDBJ whole genome shotgun (WGS) entry which is preliminary data.</text>
</comment>
<gene>
    <name evidence="5" type="ORF">COS99_00145</name>
</gene>
<comment type="subcellular location">
    <subcellularLocation>
        <location evidence="1">Membrane</location>
        <topology evidence="1">Multi-pass membrane protein</topology>
    </subcellularLocation>
</comment>
<accession>A0A2J0KVE8</accession>
<evidence type="ECO:0000256" key="1">
    <source>
        <dbReference type="ARBA" id="ARBA00004141"/>
    </source>
</evidence>
<evidence type="ECO:0000256" key="2">
    <source>
        <dbReference type="ARBA" id="ARBA00022692"/>
    </source>
</evidence>
<sequence>MRVLGVISTLLFTFCFIPQIIAILKTKNVSGISLWLWVFVVLGYL</sequence>
<keyword evidence="4" id="KW-0472">Membrane</keyword>
<dbReference type="Gene3D" id="1.20.1280.290">
    <property type="match status" value="1"/>
</dbReference>
<dbReference type="GO" id="GO:0016020">
    <property type="term" value="C:membrane"/>
    <property type="evidence" value="ECO:0007669"/>
    <property type="project" value="UniProtKB-SubCell"/>
</dbReference>
<evidence type="ECO:0000256" key="4">
    <source>
        <dbReference type="ARBA" id="ARBA00023136"/>
    </source>
</evidence>
<proteinExistence type="predicted"/>
<name>A0A2J0KVE8_9BACT</name>
<protein>
    <submittedName>
        <fullName evidence="5">Uncharacterized protein</fullName>
    </submittedName>
</protein>
<evidence type="ECO:0000313" key="5">
    <source>
        <dbReference type="EMBL" id="PIU42458.1"/>
    </source>
</evidence>
<evidence type="ECO:0000256" key="3">
    <source>
        <dbReference type="ARBA" id="ARBA00022989"/>
    </source>
</evidence>
<feature type="non-terminal residue" evidence="5">
    <location>
        <position position="45"/>
    </location>
</feature>
<keyword evidence="2" id="KW-0812">Transmembrane</keyword>
<dbReference type="InterPro" id="IPR006603">
    <property type="entry name" value="PQ-loop_rpt"/>
</dbReference>
<dbReference type="EMBL" id="PEWV01000003">
    <property type="protein sequence ID" value="PIU42458.1"/>
    <property type="molecule type" value="Genomic_DNA"/>
</dbReference>